<protein>
    <submittedName>
        <fullName evidence="2">Uncharacterized protein</fullName>
    </submittedName>
</protein>
<evidence type="ECO:0000313" key="2">
    <source>
        <dbReference type="EMBL" id="THV47083.1"/>
    </source>
</evidence>
<dbReference type="AlphaFoldDB" id="A0A4S8QPR1"/>
<organism evidence="2 3">
    <name type="scientific">Botrytis galanthina</name>
    <dbReference type="NCBI Taxonomy" id="278940"/>
    <lineage>
        <taxon>Eukaryota</taxon>
        <taxon>Fungi</taxon>
        <taxon>Dikarya</taxon>
        <taxon>Ascomycota</taxon>
        <taxon>Pezizomycotina</taxon>
        <taxon>Leotiomycetes</taxon>
        <taxon>Helotiales</taxon>
        <taxon>Sclerotiniaceae</taxon>
        <taxon>Botrytis</taxon>
    </lineage>
</organism>
<proteinExistence type="predicted"/>
<feature type="compositionally biased region" description="Acidic residues" evidence="1">
    <location>
        <begin position="75"/>
        <end position="87"/>
    </location>
</feature>
<feature type="region of interest" description="Disordered" evidence="1">
    <location>
        <begin position="74"/>
        <end position="124"/>
    </location>
</feature>
<gene>
    <name evidence="2" type="ORF">BGAL_0336g00030</name>
</gene>
<comment type="caution">
    <text evidence="2">The sequence shown here is derived from an EMBL/GenBank/DDBJ whole genome shotgun (WGS) entry which is preliminary data.</text>
</comment>
<dbReference type="Proteomes" id="UP000308671">
    <property type="component" value="Unassembled WGS sequence"/>
</dbReference>
<reference evidence="2 3" key="1">
    <citation type="submission" date="2017-12" db="EMBL/GenBank/DDBJ databases">
        <title>Comparative genomics of Botrytis spp.</title>
        <authorList>
            <person name="Valero-Jimenez C.A."/>
            <person name="Tapia P."/>
            <person name="Veloso J."/>
            <person name="Silva-Moreno E."/>
            <person name="Staats M."/>
            <person name="Valdes J.H."/>
            <person name="Van Kan J.A.L."/>
        </authorList>
    </citation>
    <scope>NUCLEOTIDE SEQUENCE [LARGE SCALE GENOMIC DNA]</scope>
    <source>
        <strain evidence="2 3">MUCL435</strain>
    </source>
</reference>
<dbReference type="EMBL" id="PQXL01000336">
    <property type="protein sequence ID" value="THV47083.1"/>
    <property type="molecule type" value="Genomic_DNA"/>
</dbReference>
<keyword evidence="3" id="KW-1185">Reference proteome</keyword>
<name>A0A4S8QPR1_9HELO</name>
<evidence type="ECO:0000256" key="1">
    <source>
        <dbReference type="SAM" id="MobiDB-lite"/>
    </source>
</evidence>
<accession>A0A4S8QPR1</accession>
<evidence type="ECO:0000313" key="3">
    <source>
        <dbReference type="Proteomes" id="UP000308671"/>
    </source>
</evidence>
<sequence length="124" mass="12827">MGNNILRLASMGRGPRFHLRIHVAVEIPLRIVCVALAGMLRAGAHGAEGDGGLYRGHEGLHARGVEESVLCGETGGDDAEAGFDEGPVESGGADDWVERVSLGVGGKREKEGEGGAMNLHSKSA</sequence>